<proteinExistence type="predicted"/>
<dbReference type="RefSeq" id="WP_015393311.1">
    <property type="nucleotide sequence ID" value="NC_020291.1"/>
</dbReference>
<feature type="region of interest" description="Disordered" evidence="1">
    <location>
        <begin position="1"/>
        <end position="44"/>
    </location>
</feature>
<keyword evidence="3" id="KW-1185">Reference proteome</keyword>
<protein>
    <submittedName>
        <fullName evidence="2">Uncharacterized protein</fullName>
    </submittedName>
</protein>
<dbReference type="HOGENOM" id="CLU_216263_0_0_9"/>
<reference evidence="2 3" key="1">
    <citation type="submission" date="2013-02" db="EMBL/GenBank/DDBJ databases">
        <title>Genome sequence of Clostridium saccharoperbutylacetonicum N1-4(HMT).</title>
        <authorList>
            <person name="Poehlein A."/>
            <person name="Daniel R."/>
        </authorList>
    </citation>
    <scope>NUCLEOTIDE SEQUENCE [LARGE SCALE GENOMIC DNA]</scope>
    <source>
        <strain evidence="3">N1-4(HMT)</strain>
    </source>
</reference>
<name>M1ML53_9CLOT</name>
<evidence type="ECO:0000313" key="3">
    <source>
        <dbReference type="Proteomes" id="UP000011728"/>
    </source>
</evidence>
<dbReference type="STRING" id="36745.CLSAP_30400"/>
<dbReference type="PATRIC" id="fig|931276.5.peg.3254"/>
<evidence type="ECO:0000313" key="2">
    <source>
        <dbReference type="EMBL" id="AGF56993.1"/>
    </source>
</evidence>
<dbReference type="EMBL" id="CP004121">
    <property type="protein sequence ID" value="AGF56993.1"/>
    <property type="molecule type" value="Genomic_DNA"/>
</dbReference>
<evidence type="ECO:0000256" key="1">
    <source>
        <dbReference type="SAM" id="MobiDB-lite"/>
    </source>
</evidence>
<dbReference type="KEGG" id="csr:Cspa_c32320"/>
<organism evidence="2 3">
    <name type="scientific">Clostridium saccharoperbutylacetonicum N1-4(HMT)</name>
    <dbReference type="NCBI Taxonomy" id="931276"/>
    <lineage>
        <taxon>Bacteria</taxon>
        <taxon>Bacillati</taxon>
        <taxon>Bacillota</taxon>
        <taxon>Clostridia</taxon>
        <taxon>Eubacteriales</taxon>
        <taxon>Clostridiaceae</taxon>
        <taxon>Clostridium</taxon>
    </lineage>
</organism>
<gene>
    <name evidence="2" type="ORF">Cspa_c32320</name>
</gene>
<dbReference type="AlphaFoldDB" id="M1ML53"/>
<accession>M1ML53</accession>
<sequence>MNNEKSSKSASEPLTRNYAKVVKNKANEKSPYGDDEPSPQTTFK</sequence>
<feature type="compositionally biased region" description="Polar residues" evidence="1">
    <location>
        <begin position="1"/>
        <end position="14"/>
    </location>
</feature>
<dbReference type="Proteomes" id="UP000011728">
    <property type="component" value="Chromosome"/>
</dbReference>